<dbReference type="Proteomes" id="UP000078561">
    <property type="component" value="Unassembled WGS sequence"/>
</dbReference>
<feature type="chain" id="PRO_5007900381" evidence="1">
    <location>
        <begin position="20"/>
        <end position="605"/>
    </location>
</feature>
<accession>A0A168SXJ2</accession>
<keyword evidence="1" id="KW-0732">Signal</keyword>
<sequence>MYLRFWILVLLCATPICKAAQIVEYNVVVAQPSVTVAVAIGNEMYPLQPHPTIPFLHTGSAPGESDYRYVQLEPFDYEAFERPALMHAERTFNEVYGRPWNQLRLPALPKVFDIPFDNGQSQLYRDGVIANLLFEFDPVALQQLHSDKMNKVAKINGKLSYISHDHVQQFEQVSLKVGGHSSRTWAKVPYKLKLKTQDGLYDRWSLKLRPEATDATLMREKLYSDVLQASGVLGPQGAYARVYFNGRPAGLYLIMDDTTDESFLRQAIHHGSEQAVIGAVVKADAGKGEYAADLAYHGDTVESYDPLVYVAKGGEGDGMAGLIDLTRFIAQFDLATHPSAKDATALLDQWNQKINLHHFLRQVACEWLGGNWDATVYSGNNYMLYKHPKSQQLITIPMDFDFTFGNGLEADQRKLMTGRWIDFTAERMVHSYLWEKVMSVPAFQDIFIDALHKINDHVTNPTTLIPRAQALAYMIEPEVAWDKGIERWTTGATSRQLPNSAPFLQALEQGTGADDDKIGMMEWIQQKYDTVVADLKGLEHLAPEEKETLMTANAQYIKGIPRVVFERAEEALGEEIGEDAKDLIMPLANLKLRQKKLRQTSAVST</sequence>
<feature type="signal peptide" evidence="1">
    <location>
        <begin position="1"/>
        <end position="19"/>
    </location>
</feature>
<dbReference type="OrthoDB" id="10267127at2759"/>
<dbReference type="AlphaFoldDB" id="A0A168SXJ2"/>
<name>A0A168SXJ2_ABSGL</name>
<evidence type="ECO:0000313" key="2">
    <source>
        <dbReference type="EMBL" id="SAM09112.1"/>
    </source>
</evidence>
<organism evidence="2">
    <name type="scientific">Absidia glauca</name>
    <name type="common">Pin mould</name>
    <dbReference type="NCBI Taxonomy" id="4829"/>
    <lineage>
        <taxon>Eukaryota</taxon>
        <taxon>Fungi</taxon>
        <taxon>Fungi incertae sedis</taxon>
        <taxon>Mucoromycota</taxon>
        <taxon>Mucoromycotina</taxon>
        <taxon>Mucoromycetes</taxon>
        <taxon>Mucorales</taxon>
        <taxon>Cunninghamellaceae</taxon>
        <taxon>Absidia</taxon>
    </lineage>
</organism>
<dbReference type="STRING" id="4829.A0A168SXJ2"/>
<dbReference type="PANTHER" id="PTHR40050:SF1">
    <property type="entry name" value="INNER SPORE COAT PROTEIN H"/>
    <property type="match status" value="1"/>
</dbReference>
<dbReference type="InterPro" id="IPR014867">
    <property type="entry name" value="Spore_coat_CotH_CotH2/3/7"/>
</dbReference>
<reference evidence="2" key="1">
    <citation type="submission" date="2016-04" db="EMBL/GenBank/DDBJ databases">
        <authorList>
            <person name="Evans L.H."/>
            <person name="Alamgir A."/>
            <person name="Owens N."/>
            <person name="Weber N.D."/>
            <person name="Virtaneva K."/>
            <person name="Barbian K."/>
            <person name="Babar A."/>
            <person name="Rosenke K."/>
        </authorList>
    </citation>
    <scope>NUCLEOTIDE SEQUENCE [LARGE SCALE GENOMIC DNA]</scope>
    <source>
        <strain evidence="2">CBS 101.48</strain>
    </source>
</reference>
<protein>
    <submittedName>
        <fullName evidence="2">Uncharacterized protein</fullName>
    </submittedName>
</protein>
<dbReference type="OMA" id="WAKVPYK"/>
<keyword evidence="3" id="KW-1185">Reference proteome</keyword>
<proteinExistence type="predicted"/>
<dbReference type="EMBL" id="LT554985">
    <property type="protein sequence ID" value="SAM09112.1"/>
    <property type="molecule type" value="Genomic_DNA"/>
</dbReference>
<dbReference type="PANTHER" id="PTHR40050">
    <property type="entry name" value="INNER SPORE COAT PROTEIN H"/>
    <property type="match status" value="1"/>
</dbReference>
<dbReference type="InParanoid" id="A0A168SXJ2"/>
<gene>
    <name evidence="2" type="primary">ABSGL_14786.1 scaffold 14966</name>
</gene>
<evidence type="ECO:0000313" key="3">
    <source>
        <dbReference type="Proteomes" id="UP000078561"/>
    </source>
</evidence>
<dbReference type="Pfam" id="PF08757">
    <property type="entry name" value="CotH"/>
    <property type="match status" value="1"/>
</dbReference>
<evidence type="ECO:0000256" key="1">
    <source>
        <dbReference type="SAM" id="SignalP"/>
    </source>
</evidence>